<dbReference type="InterPro" id="IPR006311">
    <property type="entry name" value="TAT_signal"/>
</dbReference>
<accession>A0A343TFI5</accession>
<evidence type="ECO:0008006" key="4">
    <source>
        <dbReference type="Google" id="ProtNLM"/>
    </source>
</evidence>
<feature type="region of interest" description="Disordered" evidence="1">
    <location>
        <begin position="29"/>
        <end position="80"/>
    </location>
</feature>
<dbReference type="PROSITE" id="PS51257">
    <property type="entry name" value="PROKAR_LIPOPROTEIN"/>
    <property type="match status" value="1"/>
</dbReference>
<dbReference type="InterPro" id="IPR021516">
    <property type="entry name" value="DUF3179"/>
</dbReference>
<dbReference type="KEGG" id="hdf:AArcSl_0202"/>
<name>A0A343TFI5_9EURY</name>
<dbReference type="Pfam" id="PF11376">
    <property type="entry name" value="DUF3179"/>
    <property type="match status" value="1"/>
</dbReference>
<evidence type="ECO:0000313" key="3">
    <source>
        <dbReference type="Proteomes" id="UP000263012"/>
    </source>
</evidence>
<keyword evidence="3" id="KW-1185">Reference proteome</keyword>
<protein>
    <recommendedName>
        <fullName evidence="4">DUF3179 domain-containing protein</fullName>
    </recommendedName>
</protein>
<dbReference type="EMBL" id="CP025066">
    <property type="protein sequence ID" value="AUX07857.1"/>
    <property type="molecule type" value="Genomic_DNA"/>
</dbReference>
<gene>
    <name evidence="2" type="ORF">AArcSl_0202</name>
</gene>
<feature type="compositionally biased region" description="Low complexity" evidence="1">
    <location>
        <begin position="33"/>
        <end position="44"/>
    </location>
</feature>
<sequence length="386" mass="42099">MMTRYSSRRSVLAAVAGAGLLAGCTSTARPVTGGADSGIDSAGDTVSDVPEDFDPVLVGEDPPDGEPSDAPPFGDRVLPLPLSPAELRDRATDGGPPKDGIPSIDDPEFLDVGDAEAPDDDVIVLGIVGDDEAKAYPRRVLVQHEIVNDHLDGVPVAVTYCPLTGTALGFERGDTEFGVSGMLLNNNLIMYDRNLDRWWPQIPAVSIPGPWHDTPGGATLRELDVVRTTWRAWRNRHPDTVVLSEATGYARNYDRDPYGARGYYQNDNTIFGNIHESDRYHSKRWVYGVRNESGAAAYLADSVLESGVVHGAVGDVPHVAVYDPGLDTAIVYRNPDDETFEFAEGLVHDQNGNEHPPEDLPLERALSFDAFWFGWFAYYPQTAVYE</sequence>
<dbReference type="PROSITE" id="PS51318">
    <property type="entry name" value="TAT"/>
    <property type="match status" value="1"/>
</dbReference>
<evidence type="ECO:0000256" key="1">
    <source>
        <dbReference type="SAM" id="MobiDB-lite"/>
    </source>
</evidence>
<evidence type="ECO:0000313" key="2">
    <source>
        <dbReference type="EMBL" id="AUX07857.1"/>
    </source>
</evidence>
<dbReference type="AlphaFoldDB" id="A0A343TFI5"/>
<organism evidence="2 3">
    <name type="scientific">Halalkaliarchaeum desulfuricum</name>
    <dbReference type="NCBI Taxonomy" id="2055893"/>
    <lineage>
        <taxon>Archaea</taxon>
        <taxon>Methanobacteriati</taxon>
        <taxon>Methanobacteriota</taxon>
        <taxon>Stenosarchaea group</taxon>
        <taxon>Halobacteria</taxon>
        <taxon>Halobacteriales</taxon>
        <taxon>Haloferacaceae</taxon>
        <taxon>Halalkaliarchaeum</taxon>
    </lineage>
</organism>
<proteinExistence type="predicted"/>
<dbReference type="Proteomes" id="UP000263012">
    <property type="component" value="Chromosome"/>
</dbReference>
<reference evidence="3" key="1">
    <citation type="submission" date="2017-11" db="EMBL/GenBank/DDBJ databases">
        <title>Phenotypic and genomic properties of facultatively anaerobic sulfur-reducing natronoarchaea from hypersaline soda lakes.</title>
        <authorList>
            <person name="Sorokin D.Y."/>
            <person name="Kublanov I.V."/>
            <person name="Roman P."/>
            <person name="Sinninghe Damste J.S."/>
            <person name="Golyshin P.N."/>
            <person name="Rojo D."/>
            <person name="Ciordia S."/>
            <person name="Mena M.D.C."/>
            <person name="Ferrer M."/>
            <person name="Messina E."/>
            <person name="Smedile F."/>
            <person name="La Spada G."/>
            <person name="La Cono V."/>
            <person name="Yakimov M.M."/>
        </authorList>
    </citation>
    <scope>NUCLEOTIDE SEQUENCE [LARGE SCALE GENOMIC DNA]</scope>
    <source>
        <strain evidence="3">AArc-Sl</strain>
    </source>
</reference>